<proteinExistence type="predicted"/>
<gene>
    <name evidence="2" type="ORF">BcepSaruman_107</name>
</gene>
<dbReference type="EMBL" id="MK552140">
    <property type="protein sequence ID" value="QBX06520.1"/>
    <property type="molecule type" value="Genomic_DNA"/>
</dbReference>
<feature type="transmembrane region" description="Helical" evidence="1">
    <location>
        <begin position="34"/>
        <end position="53"/>
    </location>
</feature>
<protein>
    <submittedName>
        <fullName evidence="2">Uncharacterized protein</fullName>
    </submittedName>
</protein>
<sequence>MLYTLKVAAITFMALNTRIHLCKMARANWADKSTPIEIVTTLIMIPVALLALLA</sequence>
<name>A0A4D5ZCX9_9CAUD</name>
<accession>A0A4D5ZCX9</accession>
<evidence type="ECO:0000313" key="3">
    <source>
        <dbReference type="Proteomes" id="UP000296455"/>
    </source>
</evidence>
<keyword evidence="1" id="KW-0472">Membrane</keyword>
<keyword evidence="3" id="KW-1185">Reference proteome</keyword>
<evidence type="ECO:0000256" key="1">
    <source>
        <dbReference type="SAM" id="Phobius"/>
    </source>
</evidence>
<keyword evidence="1" id="KW-0812">Transmembrane</keyword>
<reference evidence="2 3" key="1">
    <citation type="submission" date="2019-02" db="EMBL/GenBank/DDBJ databases">
        <title>Complete genome sequence of Burkholderia cenocepacia phage BcepSaruman.</title>
        <authorList>
            <person name="Park K."/>
            <person name="Liu M."/>
            <person name="Gill J."/>
        </authorList>
    </citation>
    <scope>NUCLEOTIDE SEQUENCE [LARGE SCALE GENOMIC DNA]</scope>
</reference>
<dbReference type="Proteomes" id="UP000296455">
    <property type="component" value="Segment"/>
</dbReference>
<evidence type="ECO:0000313" key="2">
    <source>
        <dbReference type="EMBL" id="QBX06520.1"/>
    </source>
</evidence>
<keyword evidence="1" id="KW-1133">Transmembrane helix</keyword>
<organism evidence="2 3">
    <name type="scientific">Burkholderia phage BcepSaruman</name>
    <dbReference type="NCBI Taxonomy" id="2530032"/>
    <lineage>
        <taxon>Viruses</taxon>
        <taxon>Duplodnaviria</taxon>
        <taxon>Heunggongvirae</taxon>
        <taxon>Uroviricota</taxon>
        <taxon>Caudoviricetes</taxon>
        <taxon>Sarumanvirus</taxon>
        <taxon>Sarumanvirus bcepsaruman</taxon>
    </lineage>
</organism>